<proteinExistence type="predicted"/>
<dbReference type="EMBL" id="MT143993">
    <property type="protein sequence ID" value="QJA45588.1"/>
    <property type="molecule type" value="Genomic_DNA"/>
</dbReference>
<evidence type="ECO:0000313" key="2">
    <source>
        <dbReference type="EMBL" id="QJA45588.1"/>
    </source>
</evidence>
<protein>
    <submittedName>
        <fullName evidence="2">Uncharacterized protein</fullName>
    </submittedName>
</protein>
<feature type="transmembrane region" description="Helical" evidence="1">
    <location>
        <begin position="121"/>
        <end position="141"/>
    </location>
</feature>
<sequence length="144" mass="15183">MIDAIVCREIHVERPFGYFGNIIPVVVRLPGSQPQTAANYTASFFIADRRYEVKSAVARYETAAGGFATADIYRAPSGTTIASGVSVLSTTINLNSATSTNQTIKATNTLKNRIINIGDSLGLVSAGALGATANLTIVIYLKAI</sequence>
<organism evidence="2">
    <name type="scientific">viral metagenome</name>
    <dbReference type="NCBI Taxonomy" id="1070528"/>
    <lineage>
        <taxon>unclassified sequences</taxon>
        <taxon>metagenomes</taxon>
        <taxon>organismal metagenomes</taxon>
    </lineage>
</organism>
<gene>
    <name evidence="2" type="ORF">TM448A00260_0017</name>
</gene>
<reference evidence="2" key="1">
    <citation type="submission" date="2020-03" db="EMBL/GenBank/DDBJ databases">
        <title>The deep terrestrial virosphere.</title>
        <authorList>
            <person name="Holmfeldt K."/>
            <person name="Nilsson E."/>
            <person name="Simone D."/>
            <person name="Lopez-Fernandez M."/>
            <person name="Wu X."/>
            <person name="de Brujin I."/>
            <person name="Lundin D."/>
            <person name="Andersson A."/>
            <person name="Bertilsson S."/>
            <person name="Dopson M."/>
        </authorList>
    </citation>
    <scope>NUCLEOTIDE SEQUENCE</scope>
    <source>
        <strain evidence="2">TM448A00260</strain>
    </source>
</reference>
<dbReference type="AlphaFoldDB" id="A0A6H1ZDH4"/>
<keyword evidence="1" id="KW-0472">Membrane</keyword>
<name>A0A6H1ZDH4_9ZZZZ</name>
<evidence type="ECO:0000256" key="1">
    <source>
        <dbReference type="SAM" id="Phobius"/>
    </source>
</evidence>
<accession>A0A6H1ZDH4</accession>
<keyword evidence="1" id="KW-1133">Transmembrane helix</keyword>
<keyword evidence="1" id="KW-0812">Transmembrane</keyword>